<dbReference type="InterPro" id="IPR011990">
    <property type="entry name" value="TPR-like_helical_dom_sf"/>
</dbReference>
<dbReference type="OrthoDB" id="1465784at2"/>
<dbReference type="EMBL" id="RQPJ01000002">
    <property type="protein sequence ID" value="RTE54903.1"/>
    <property type="molecule type" value="Genomic_DNA"/>
</dbReference>
<dbReference type="Gene3D" id="1.25.40.10">
    <property type="entry name" value="Tetratricopeptide repeat domain"/>
    <property type="match status" value="2"/>
</dbReference>
<evidence type="ECO:0008006" key="3">
    <source>
        <dbReference type="Google" id="ProtNLM"/>
    </source>
</evidence>
<dbReference type="Proteomes" id="UP000267585">
    <property type="component" value="Unassembled WGS sequence"/>
</dbReference>
<gene>
    <name evidence="1" type="ORF">EHW67_07000</name>
</gene>
<evidence type="ECO:0000313" key="2">
    <source>
        <dbReference type="Proteomes" id="UP000267585"/>
    </source>
</evidence>
<protein>
    <recommendedName>
        <fullName evidence="3">Tetratricopeptide repeat protein</fullName>
    </recommendedName>
</protein>
<organism evidence="1 2">
    <name type="scientific">Arenibacter aquaticus</name>
    <dbReference type="NCBI Taxonomy" id="2489054"/>
    <lineage>
        <taxon>Bacteria</taxon>
        <taxon>Pseudomonadati</taxon>
        <taxon>Bacteroidota</taxon>
        <taxon>Flavobacteriia</taxon>
        <taxon>Flavobacteriales</taxon>
        <taxon>Flavobacteriaceae</taxon>
        <taxon>Arenibacter</taxon>
    </lineage>
</organism>
<comment type="caution">
    <text evidence="1">The sequence shown here is derived from an EMBL/GenBank/DDBJ whole genome shotgun (WGS) entry which is preliminary data.</text>
</comment>
<proteinExistence type="predicted"/>
<dbReference type="RefSeq" id="WP_126161635.1">
    <property type="nucleotide sequence ID" value="NZ_RQPJ01000002.1"/>
</dbReference>
<name>A0A430K780_9FLAO</name>
<evidence type="ECO:0000313" key="1">
    <source>
        <dbReference type="EMBL" id="RTE54903.1"/>
    </source>
</evidence>
<dbReference type="AlphaFoldDB" id="A0A430K780"/>
<accession>A0A430K780</accession>
<dbReference type="SUPFAM" id="SSF48452">
    <property type="entry name" value="TPR-like"/>
    <property type="match status" value="1"/>
</dbReference>
<sequence>MNRRVQILFWVLGLIMLPADYYAQENGIPETESSEVFLEEYTDEFQEKFFAALQQKSIGNYDRAINLFLECKQLEPGNAVLDHELARSYLASKQFVLAQQYGIAAVAAKPEDYWVLHTLVDIMKGQGGSVEGVKARIPFDDRVLKENLSLIYYREGNYEEALKILNGMQRSEFARELSMKINDSLQLGKSAAPEKENLEPAAVEDNPMEHYISIISNLLAKEDLKRAAAVSAEALENFPLQPYFYYSSGLVLSREQKYGEAIDILESGLEFLLEDVDLANKIYKELADANKALGNSSKANMYLSKIKSGL</sequence>
<keyword evidence="2" id="KW-1185">Reference proteome</keyword>
<reference evidence="1 2" key="1">
    <citation type="submission" date="2018-11" db="EMBL/GenBank/DDBJ databases">
        <title>Arenibacter aquaticus sp.nov., a marine bacterium isolated from surface seawater in the South China Sea.</title>
        <authorList>
            <person name="Guo J."/>
            <person name="Sun J."/>
        </authorList>
    </citation>
    <scope>NUCLEOTIDE SEQUENCE [LARGE SCALE GENOMIC DNA]</scope>
    <source>
        <strain evidence="1 2">GUO666</strain>
    </source>
</reference>